<dbReference type="AlphaFoldDB" id="A0A016VV61"/>
<accession>A0A016VV61</accession>
<dbReference type="Pfam" id="PF10323">
    <property type="entry name" value="7TM_GPCR_Srv"/>
    <property type="match status" value="1"/>
</dbReference>
<organism evidence="2 3">
    <name type="scientific">Ancylostoma ceylanicum</name>
    <dbReference type="NCBI Taxonomy" id="53326"/>
    <lineage>
        <taxon>Eukaryota</taxon>
        <taxon>Metazoa</taxon>
        <taxon>Ecdysozoa</taxon>
        <taxon>Nematoda</taxon>
        <taxon>Chromadorea</taxon>
        <taxon>Rhabditida</taxon>
        <taxon>Rhabditina</taxon>
        <taxon>Rhabditomorpha</taxon>
        <taxon>Strongyloidea</taxon>
        <taxon>Ancylostomatidae</taxon>
        <taxon>Ancylostomatinae</taxon>
        <taxon>Ancylostoma</taxon>
    </lineage>
</organism>
<evidence type="ECO:0000256" key="1">
    <source>
        <dbReference type="SAM" id="Phobius"/>
    </source>
</evidence>
<evidence type="ECO:0008006" key="4">
    <source>
        <dbReference type="Google" id="ProtNLM"/>
    </source>
</evidence>
<reference evidence="3" key="1">
    <citation type="journal article" date="2015" name="Nat. Genet.">
        <title>The genome and transcriptome of the zoonotic hookworm Ancylostoma ceylanicum identify infection-specific gene families.</title>
        <authorList>
            <person name="Schwarz E.M."/>
            <person name="Hu Y."/>
            <person name="Antoshechkin I."/>
            <person name="Miller M.M."/>
            <person name="Sternberg P.W."/>
            <person name="Aroian R.V."/>
        </authorList>
    </citation>
    <scope>NUCLEOTIDE SEQUENCE</scope>
    <source>
        <strain evidence="3">HY135</strain>
    </source>
</reference>
<dbReference type="PANTHER" id="PTHR31748:SF0">
    <property type="entry name" value="G-PROTEIN COUPLED RECEPTORS FAMILY 1 PROFILE DOMAIN-CONTAINING PROTEIN-RELATED"/>
    <property type="match status" value="1"/>
</dbReference>
<dbReference type="EMBL" id="JARK01001340">
    <property type="protein sequence ID" value="EYC31300.1"/>
    <property type="molecule type" value="Genomic_DNA"/>
</dbReference>
<comment type="caution">
    <text evidence="2">The sequence shown here is derived from an EMBL/GenBank/DDBJ whole genome shotgun (WGS) entry which is preliminary data.</text>
</comment>
<protein>
    <recommendedName>
        <fullName evidence="4">Serpentine receptor class gamma</fullName>
    </recommendedName>
</protein>
<proteinExistence type="predicted"/>
<dbReference type="OrthoDB" id="5798218at2759"/>
<keyword evidence="1" id="KW-1133">Transmembrane helix</keyword>
<feature type="transmembrane region" description="Helical" evidence="1">
    <location>
        <begin position="53"/>
        <end position="75"/>
    </location>
</feature>
<feature type="transmembrane region" description="Helical" evidence="1">
    <location>
        <begin position="95"/>
        <end position="117"/>
    </location>
</feature>
<feature type="transmembrane region" description="Helical" evidence="1">
    <location>
        <begin position="21"/>
        <end position="41"/>
    </location>
</feature>
<dbReference type="InterPro" id="IPR019426">
    <property type="entry name" value="7TM_GPCR_serpentine_rcpt_Srv"/>
</dbReference>
<sequence>MSNAGLQISPEAMFIFEKICFAYWTFTVPFYVFIVCFLIHAQLRNVHDLASPFFKLCISTGIIDIVTLVNNYFGAVFPKWGWFREFYLSLGKPYIYIYFIIAWATGINQSLSVSLLATNRLSAILFPQQFQKVASPEKITYIYFSFSCENPLNFGTRQVLGYSENLAPTFIFFYLELPGLKWEFFGNAM</sequence>
<name>A0A016VV61_9BILA</name>
<evidence type="ECO:0000313" key="2">
    <source>
        <dbReference type="EMBL" id="EYC31300.1"/>
    </source>
</evidence>
<keyword evidence="3" id="KW-1185">Reference proteome</keyword>
<gene>
    <name evidence="2" type="primary">Acey_s0004.g2084</name>
    <name evidence="2" type="ORF">Y032_0004g2084</name>
</gene>
<evidence type="ECO:0000313" key="3">
    <source>
        <dbReference type="Proteomes" id="UP000024635"/>
    </source>
</evidence>
<keyword evidence="1" id="KW-0472">Membrane</keyword>
<dbReference type="PANTHER" id="PTHR31748">
    <property type="entry name" value="SERPENTINE RECEPTOR, CLASS V"/>
    <property type="match status" value="1"/>
</dbReference>
<dbReference type="Proteomes" id="UP000024635">
    <property type="component" value="Unassembled WGS sequence"/>
</dbReference>
<keyword evidence="1" id="KW-0812">Transmembrane</keyword>